<comment type="similarity">
    <text evidence="2">Belongs to the LemA family.</text>
</comment>
<evidence type="ECO:0000313" key="6">
    <source>
        <dbReference type="EMBL" id="SNR77124.1"/>
    </source>
</evidence>
<dbReference type="AlphaFoldDB" id="A0A238Z2R8"/>
<dbReference type="InterPro" id="IPR023353">
    <property type="entry name" value="LemA-like_dom_sf"/>
</dbReference>
<dbReference type="InterPro" id="IPR007156">
    <property type="entry name" value="MamQ_LemA"/>
</dbReference>
<evidence type="ECO:0000256" key="4">
    <source>
        <dbReference type="ARBA" id="ARBA00022989"/>
    </source>
</evidence>
<gene>
    <name evidence="6" type="ORF">SAMN04488503_1162</name>
</gene>
<protein>
    <submittedName>
        <fullName evidence="6">LemA protein</fullName>
    </submittedName>
</protein>
<evidence type="ECO:0000313" key="7">
    <source>
        <dbReference type="Proteomes" id="UP000198324"/>
    </source>
</evidence>
<dbReference type="SUPFAM" id="SSF140478">
    <property type="entry name" value="LemA-like"/>
    <property type="match status" value="1"/>
</dbReference>
<keyword evidence="4" id="KW-1133">Transmembrane helix</keyword>
<dbReference type="OrthoDB" id="9804152at2"/>
<organism evidence="6 7">
    <name type="scientific">Humidesulfovibrio mexicanus</name>
    <dbReference type="NCBI Taxonomy" id="147047"/>
    <lineage>
        <taxon>Bacteria</taxon>
        <taxon>Pseudomonadati</taxon>
        <taxon>Thermodesulfobacteriota</taxon>
        <taxon>Desulfovibrionia</taxon>
        <taxon>Desulfovibrionales</taxon>
        <taxon>Desulfovibrionaceae</taxon>
        <taxon>Humidesulfovibrio</taxon>
    </lineage>
</organism>
<dbReference type="Pfam" id="PF04011">
    <property type="entry name" value="LemA"/>
    <property type="match status" value="1"/>
</dbReference>
<keyword evidence="3" id="KW-0812">Transmembrane</keyword>
<evidence type="ECO:0000256" key="3">
    <source>
        <dbReference type="ARBA" id="ARBA00022692"/>
    </source>
</evidence>
<keyword evidence="7" id="KW-1185">Reference proteome</keyword>
<dbReference type="RefSeq" id="WP_089272657.1">
    <property type="nucleotide sequence ID" value="NZ_FZOC01000002.1"/>
</dbReference>
<evidence type="ECO:0000256" key="2">
    <source>
        <dbReference type="ARBA" id="ARBA00008854"/>
    </source>
</evidence>
<dbReference type="Proteomes" id="UP000198324">
    <property type="component" value="Unassembled WGS sequence"/>
</dbReference>
<keyword evidence="5" id="KW-0472">Membrane</keyword>
<evidence type="ECO:0000256" key="1">
    <source>
        <dbReference type="ARBA" id="ARBA00004167"/>
    </source>
</evidence>
<dbReference type="PANTHER" id="PTHR34478">
    <property type="entry name" value="PROTEIN LEMA"/>
    <property type="match status" value="1"/>
</dbReference>
<dbReference type="GO" id="GO:0016020">
    <property type="term" value="C:membrane"/>
    <property type="evidence" value="ECO:0007669"/>
    <property type="project" value="UniProtKB-SubCell"/>
</dbReference>
<proteinExistence type="inferred from homology"/>
<reference evidence="6 7" key="1">
    <citation type="submission" date="2017-06" db="EMBL/GenBank/DDBJ databases">
        <authorList>
            <person name="Kim H.J."/>
            <person name="Triplett B.A."/>
        </authorList>
    </citation>
    <scope>NUCLEOTIDE SEQUENCE [LARGE SCALE GENOMIC DNA]</scope>
    <source>
        <strain evidence="6 7">DSM 13116</strain>
    </source>
</reference>
<dbReference type="PANTHER" id="PTHR34478:SF2">
    <property type="entry name" value="MEMBRANE PROTEIN"/>
    <property type="match status" value="1"/>
</dbReference>
<comment type="subcellular location">
    <subcellularLocation>
        <location evidence="1">Membrane</location>
        <topology evidence="1">Single-pass membrane protein</topology>
    </subcellularLocation>
</comment>
<evidence type="ECO:0000256" key="5">
    <source>
        <dbReference type="ARBA" id="ARBA00023136"/>
    </source>
</evidence>
<sequence length="211" mass="22287">MKPLVLLGIILAGVVILGGTGLVATNNEIITKDAVVEQMAGQVNSALQRRLDLIPNLVETVKGYASHESETLSAVISARAQATQMKLDASTLSDPEKLKALNQSQGQLSAALGRLMVVSEQYPNLKADARFQDLMAQLEGTENRIKIERDNYNAAVTALNVQIRTFPGSLVNALMTHASPRQVFQAEEAAQAAPKVSFGNAPAAAPAGGAQ</sequence>
<dbReference type="Gene3D" id="1.20.1440.20">
    <property type="entry name" value="LemA-like domain"/>
    <property type="match status" value="1"/>
</dbReference>
<name>A0A238Z2R8_9BACT</name>
<accession>A0A238Z2R8</accession>
<dbReference type="EMBL" id="FZOC01000002">
    <property type="protein sequence ID" value="SNR77124.1"/>
    <property type="molecule type" value="Genomic_DNA"/>
</dbReference>